<keyword evidence="2" id="KW-1133">Transmembrane helix</keyword>
<evidence type="ECO:0000313" key="4">
    <source>
        <dbReference type="Proteomes" id="UP000036367"/>
    </source>
</evidence>
<keyword evidence="2" id="KW-0812">Transmembrane</keyword>
<evidence type="ECO:0000256" key="1">
    <source>
        <dbReference type="SAM" id="MobiDB-lite"/>
    </source>
</evidence>
<dbReference type="AlphaFoldDB" id="A0A0J1BM49"/>
<dbReference type="EMBL" id="LECT01000006">
    <property type="protein sequence ID" value="KLU07560.1"/>
    <property type="molecule type" value="Genomic_DNA"/>
</dbReference>
<reference evidence="3" key="1">
    <citation type="submission" date="2015-05" db="EMBL/GenBank/DDBJ databases">
        <title>Permanent draft genome of Rhodopirellula islandicus K833.</title>
        <authorList>
            <person name="Kizina J."/>
            <person name="Richter M."/>
            <person name="Glockner F.O."/>
            <person name="Harder J."/>
        </authorList>
    </citation>
    <scope>NUCLEOTIDE SEQUENCE [LARGE SCALE GENOMIC DNA]</scope>
    <source>
        <strain evidence="3">K833</strain>
    </source>
</reference>
<dbReference type="OrthoDB" id="9800130at2"/>
<keyword evidence="4" id="KW-1185">Reference proteome</keyword>
<evidence type="ECO:0008006" key="5">
    <source>
        <dbReference type="Google" id="ProtNLM"/>
    </source>
</evidence>
<organism evidence="3 4">
    <name type="scientific">Rhodopirellula islandica</name>
    <dbReference type="NCBI Taxonomy" id="595434"/>
    <lineage>
        <taxon>Bacteria</taxon>
        <taxon>Pseudomonadati</taxon>
        <taxon>Planctomycetota</taxon>
        <taxon>Planctomycetia</taxon>
        <taxon>Pirellulales</taxon>
        <taxon>Pirellulaceae</taxon>
        <taxon>Rhodopirellula</taxon>
    </lineage>
</organism>
<name>A0A0J1BM49_RHOIS</name>
<dbReference type="Proteomes" id="UP000036367">
    <property type="component" value="Unassembled WGS sequence"/>
</dbReference>
<accession>A0A0J1BM49</accession>
<feature type="region of interest" description="Disordered" evidence="1">
    <location>
        <begin position="138"/>
        <end position="175"/>
    </location>
</feature>
<comment type="caution">
    <text evidence="3">The sequence shown here is derived from an EMBL/GenBank/DDBJ whole genome shotgun (WGS) entry which is preliminary data.</text>
</comment>
<protein>
    <recommendedName>
        <fullName evidence="5">Transmembrane protein</fullName>
    </recommendedName>
</protein>
<evidence type="ECO:0000313" key="3">
    <source>
        <dbReference type="EMBL" id="KLU07560.1"/>
    </source>
</evidence>
<feature type="transmembrane region" description="Helical" evidence="2">
    <location>
        <begin position="88"/>
        <end position="107"/>
    </location>
</feature>
<keyword evidence="2" id="KW-0472">Membrane</keyword>
<sequence length="175" mass="19089">MNFLNDLYDQLLEHKGAMQWAAVISAVVFVGSLLSVPFLVVRIPADYFAKPHRPRTLFADQHPLLRWSGLILKNLMGASLLLAGIAMLILPGQGLLTVAIGVLLLDFPGKHQLEAKLIRFPPVGKSIHWLRKKANAPPLVIEPHSPPATDHQEEPARCMPSDAPSATGDTNASDQ</sequence>
<proteinExistence type="predicted"/>
<dbReference type="Pfam" id="PF09656">
    <property type="entry name" value="PGPGW"/>
    <property type="match status" value="1"/>
</dbReference>
<evidence type="ECO:0000256" key="2">
    <source>
        <dbReference type="SAM" id="Phobius"/>
    </source>
</evidence>
<dbReference type="RefSeq" id="WP_063838425.1">
    <property type="nucleotide sequence ID" value="NZ_LECT01000006.1"/>
</dbReference>
<dbReference type="PATRIC" id="fig|595434.4.peg.618"/>
<dbReference type="InterPro" id="IPR019099">
    <property type="entry name" value="Uncharacterised_PGPGW_TM"/>
</dbReference>
<dbReference type="STRING" id="595434.RISK_000638"/>
<gene>
    <name evidence="3" type="ORF">RISK_000638</name>
</gene>
<feature type="transmembrane region" description="Helical" evidence="2">
    <location>
        <begin position="20"/>
        <end position="43"/>
    </location>
</feature>